<dbReference type="AlphaFoldDB" id="A0AAV4BTY1"/>
<sequence length="83" mass="9221">MRKEQDSLTGKAEREKRMTDIDRESMYESKWAASLEEIWLPGYHHASGARYDLTSAEDFQDSRSSTHKTATAAAAAAGVAVRS</sequence>
<keyword evidence="3" id="KW-1185">Reference proteome</keyword>
<name>A0AAV4BTY1_9GAST</name>
<reference evidence="2 3" key="1">
    <citation type="journal article" date="2021" name="Elife">
        <title>Chloroplast acquisition without the gene transfer in kleptoplastic sea slugs, Plakobranchus ocellatus.</title>
        <authorList>
            <person name="Maeda T."/>
            <person name="Takahashi S."/>
            <person name="Yoshida T."/>
            <person name="Shimamura S."/>
            <person name="Takaki Y."/>
            <person name="Nagai Y."/>
            <person name="Toyoda A."/>
            <person name="Suzuki Y."/>
            <person name="Arimoto A."/>
            <person name="Ishii H."/>
            <person name="Satoh N."/>
            <person name="Nishiyama T."/>
            <person name="Hasebe M."/>
            <person name="Maruyama T."/>
            <person name="Minagawa J."/>
            <person name="Obokata J."/>
            <person name="Shigenobu S."/>
        </authorList>
    </citation>
    <scope>NUCLEOTIDE SEQUENCE [LARGE SCALE GENOMIC DNA]</scope>
</reference>
<gene>
    <name evidence="2" type="ORF">PoB_005315600</name>
</gene>
<evidence type="ECO:0000313" key="3">
    <source>
        <dbReference type="Proteomes" id="UP000735302"/>
    </source>
</evidence>
<protein>
    <submittedName>
        <fullName evidence="2">Uncharacterized protein</fullName>
    </submittedName>
</protein>
<feature type="region of interest" description="Disordered" evidence="1">
    <location>
        <begin position="1"/>
        <end position="20"/>
    </location>
</feature>
<organism evidence="2 3">
    <name type="scientific">Plakobranchus ocellatus</name>
    <dbReference type="NCBI Taxonomy" id="259542"/>
    <lineage>
        <taxon>Eukaryota</taxon>
        <taxon>Metazoa</taxon>
        <taxon>Spiralia</taxon>
        <taxon>Lophotrochozoa</taxon>
        <taxon>Mollusca</taxon>
        <taxon>Gastropoda</taxon>
        <taxon>Heterobranchia</taxon>
        <taxon>Euthyneura</taxon>
        <taxon>Panpulmonata</taxon>
        <taxon>Sacoglossa</taxon>
        <taxon>Placobranchoidea</taxon>
        <taxon>Plakobranchidae</taxon>
        <taxon>Plakobranchus</taxon>
    </lineage>
</organism>
<evidence type="ECO:0000256" key="1">
    <source>
        <dbReference type="SAM" id="MobiDB-lite"/>
    </source>
</evidence>
<dbReference type="Proteomes" id="UP000735302">
    <property type="component" value="Unassembled WGS sequence"/>
</dbReference>
<accession>A0AAV4BTY1</accession>
<evidence type="ECO:0000313" key="2">
    <source>
        <dbReference type="EMBL" id="GFO26651.1"/>
    </source>
</evidence>
<dbReference type="EMBL" id="BLXT01005852">
    <property type="protein sequence ID" value="GFO26651.1"/>
    <property type="molecule type" value="Genomic_DNA"/>
</dbReference>
<comment type="caution">
    <text evidence="2">The sequence shown here is derived from an EMBL/GenBank/DDBJ whole genome shotgun (WGS) entry which is preliminary data.</text>
</comment>
<proteinExistence type="predicted"/>